<dbReference type="InterPro" id="IPR007214">
    <property type="entry name" value="YbaK/aa-tRNA-synth-assoc-dom"/>
</dbReference>
<dbReference type="PANTHER" id="PTHR30411:SF1">
    <property type="entry name" value="CYTOPLASMIC PROTEIN"/>
    <property type="match status" value="1"/>
</dbReference>
<evidence type="ECO:0000313" key="3">
    <source>
        <dbReference type="Proteomes" id="UP000044377"/>
    </source>
</evidence>
<dbReference type="STRING" id="1109412.BN1221_03814c"/>
<proteinExistence type="predicted"/>
<dbReference type="Proteomes" id="UP000044377">
    <property type="component" value="Unassembled WGS sequence"/>
</dbReference>
<dbReference type="InterPro" id="IPR036754">
    <property type="entry name" value="YbaK/aa-tRNA-synt-asso_dom_sf"/>
</dbReference>
<dbReference type="EMBL" id="CGIG01000001">
    <property type="protein sequence ID" value="CPR19539.1"/>
    <property type="molecule type" value="Genomic_DNA"/>
</dbReference>
<evidence type="ECO:0000259" key="1">
    <source>
        <dbReference type="Pfam" id="PF04073"/>
    </source>
</evidence>
<dbReference type="RefSeq" id="WP_082153066.1">
    <property type="nucleotide sequence ID" value="NZ_CGIG01000001.1"/>
</dbReference>
<sequence>MTQSGYGAVKLTALSHHDKLRDPQQLDAQIPAHVLQQIAPLSLKAFIVDGEASDTSVFSKRYGYPLEICANTLILKFKKQGVEAYAAAVCTGARRLDVNGAVKQLLAAQRISFARMEKSTALTGMIPGGMTVFGLPDTWPVLIDNAVLHQPVLIMGGGTREVKLLVPSPVLRALPNVLTGDLSLPL</sequence>
<keyword evidence="3" id="KW-1185">Reference proteome</keyword>
<reference evidence="3" key="1">
    <citation type="submission" date="2015-01" db="EMBL/GenBank/DDBJ databases">
        <authorList>
            <person name="Paterson Steve"/>
        </authorList>
    </citation>
    <scope>NUCLEOTIDE SEQUENCE [LARGE SCALE GENOMIC DNA]</scope>
    <source>
        <strain evidence="3">OBR1</strain>
    </source>
</reference>
<dbReference type="PANTHER" id="PTHR30411">
    <property type="entry name" value="CYTOPLASMIC PROTEIN"/>
    <property type="match status" value="1"/>
</dbReference>
<dbReference type="GO" id="GO:0002161">
    <property type="term" value="F:aminoacyl-tRNA deacylase activity"/>
    <property type="evidence" value="ECO:0007669"/>
    <property type="project" value="InterPro"/>
</dbReference>
<name>A0A0G4K036_9GAMM</name>
<accession>A0A0G4K036</accession>
<dbReference type="Gene3D" id="3.90.960.10">
    <property type="entry name" value="YbaK/aminoacyl-tRNA synthetase-associated domain"/>
    <property type="match status" value="1"/>
</dbReference>
<dbReference type="Pfam" id="PF04073">
    <property type="entry name" value="tRNA_edit"/>
    <property type="match status" value="1"/>
</dbReference>
<feature type="domain" description="YbaK/aminoacyl-tRNA synthetase-associated" evidence="1">
    <location>
        <begin position="52"/>
        <end position="171"/>
    </location>
</feature>
<organism evidence="2 3">
    <name type="scientific">Brenneria goodwinii</name>
    <dbReference type="NCBI Taxonomy" id="1109412"/>
    <lineage>
        <taxon>Bacteria</taxon>
        <taxon>Pseudomonadati</taxon>
        <taxon>Pseudomonadota</taxon>
        <taxon>Gammaproteobacteria</taxon>
        <taxon>Enterobacterales</taxon>
        <taxon>Pectobacteriaceae</taxon>
        <taxon>Brenneria</taxon>
    </lineage>
</organism>
<dbReference type="AlphaFoldDB" id="A0A0G4K036"/>
<evidence type="ECO:0000313" key="2">
    <source>
        <dbReference type="EMBL" id="CPR19539.1"/>
    </source>
</evidence>
<protein>
    <recommendedName>
        <fullName evidence="1">YbaK/aminoacyl-tRNA synthetase-associated domain-containing protein</fullName>
    </recommendedName>
</protein>
<dbReference type="OrthoDB" id="5684611at2"/>
<dbReference type="SUPFAM" id="SSF55826">
    <property type="entry name" value="YbaK/ProRS associated domain"/>
    <property type="match status" value="1"/>
</dbReference>
<gene>
    <name evidence="2" type="ORF">BN1221_03814c</name>
</gene>